<reference evidence="2 3" key="1">
    <citation type="journal article" date="2015" name="Genome Announc.">
        <title>Expanding the biotechnology potential of lactobacilli through comparative genomics of 213 strains and associated genera.</title>
        <authorList>
            <person name="Sun Z."/>
            <person name="Harris H.M."/>
            <person name="McCann A."/>
            <person name="Guo C."/>
            <person name="Argimon S."/>
            <person name="Zhang W."/>
            <person name="Yang X."/>
            <person name="Jeffery I.B."/>
            <person name="Cooney J.C."/>
            <person name="Kagawa T.F."/>
            <person name="Liu W."/>
            <person name="Song Y."/>
            <person name="Salvetti E."/>
            <person name="Wrobel A."/>
            <person name="Rasinkangas P."/>
            <person name="Parkhill J."/>
            <person name="Rea M.C."/>
            <person name="O'Sullivan O."/>
            <person name="Ritari J."/>
            <person name="Douillard F.P."/>
            <person name="Paul Ross R."/>
            <person name="Yang R."/>
            <person name="Briner A.E."/>
            <person name="Felis G.E."/>
            <person name="de Vos W.M."/>
            <person name="Barrangou R."/>
            <person name="Klaenhammer T.R."/>
            <person name="Caufield P.W."/>
            <person name="Cui Y."/>
            <person name="Zhang H."/>
            <person name="O'Toole P.W."/>
        </authorList>
    </citation>
    <scope>NUCLEOTIDE SEQUENCE [LARGE SCALE GENOMIC DNA]</scope>
    <source>
        <strain evidence="2 3">DSM 16381</strain>
    </source>
</reference>
<dbReference type="PANTHER" id="PTHR33169">
    <property type="entry name" value="PADR-FAMILY TRANSCRIPTIONAL REGULATOR"/>
    <property type="match status" value="1"/>
</dbReference>
<dbReference type="Pfam" id="PF03551">
    <property type="entry name" value="PadR"/>
    <property type="match status" value="1"/>
</dbReference>
<dbReference type="PATRIC" id="fig|1423753.3.peg.1494"/>
<dbReference type="InterPro" id="IPR036388">
    <property type="entry name" value="WH-like_DNA-bd_sf"/>
</dbReference>
<dbReference type="STRING" id="1423753.FD28_GL001436"/>
<dbReference type="EMBL" id="AZFS01000064">
    <property type="protein sequence ID" value="KRL93546.1"/>
    <property type="molecule type" value="Genomic_DNA"/>
</dbReference>
<dbReference type="InterPro" id="IPR052509">
    <property type="entry name" value="Metal_resp_DNA-bind_regulator"/>
</dbReference>
<comment type="caution">
    <text evidence="2">The sequence shown here is derived from an EMBL/GenBank/DDBJ whole genome shotgun (WGS) entry which is preliminary data.</text>
</comment>
<accession>A0A0R1UPM3</accession>
<feature type="domain" description="Transcription regulator PadR N-terminal" evidence="1">
    <location>
        <begin position="6"/>
        <end position="78"/>
    </location>
</feature>
<keyword evidence="3" id="KW-1185">Reference proteome</keyword>
<dbReference type="Gene3D" id="1.10.10.10">
    <property type="entry name" value="Winged helix-like DNA-binding domain superfamily/Winged helix DNA-binding domain"/>
    <property type="match status" value="1"/>
</dbReference>
<dbReference type="OrthoDB" id="2374094at2"/>
<dbReference type="InterPro" id="IPR036390">
    <property type="entry name" value="WH_DNA-bd_sf"/>
</dbReference>
<evidence type="ECO:0000313" key="3">
    <source>
        <dbReference type="Proteomes" id="UP000051580"/>
    </source>
</evidence>
<protein>
    <submittedName>
        <fullName evidence="2">Transcriptional regulator</fullName>
    </submittedName>
</protein>
<proteinExistence type="predicted"/>
<dbReference type="InterPro" id="IPR005149">
    <property type="entry name" value="Tscrpt_reg_PadR_N"/>
</dbReference>
<name>A0A0R1UPM3_9LACO</name>
<dbReference type="Proteomes" id="UP000051580">
    <property type="component" value="Unassembled WGS sequence"/>
</dbReference>
<gene>
    <name evidence="2" type="ORF">FD28_GL001436</name>
</gene>
<sequence>MYDLFVLGQLMDHAMSGYQLRKSLATMVGQEQTISYGVLYPLLDRLARAQDITLVVENGDKRPKKVASITAQGREHFARLVVVPVTINKQAQLLFQIKCSFLHLLSQADQRTILADFRQFSHYQLENLQNVRDYLTDHPRMVPTDVADGLQVNQLQQLRAQAQADWVAARLVGLD</sequence>
<dbReference type="PANTHER" id="PTHR33169:SF26">
    <property type="entry name" value="CONSERVED PROTEIN"/>
    <property type="match status" value="1"/>
</dbReference>
<dbReference type="RefSeq" id="WP_057735242.1">
    <property type="nucleotide sequence ID" value="NZ_AZFS01000064.1"/>
</dbReference>
<organism evidence="2 3">
    <name type="scientific">Levilactobacillus hammesii DSM 16381</name>
    <dbReference type="NCBI Taxonomy" id="1423753"/>
    <lineage>
        <taxon>Bacteria</taxon>
        <taxon>Bacillati</taxon>
        <taxon>Bacillota</taxon>
        <taxon>Bacilli</taxon>
        <taxon>Lactobacillales</taxon>
        <taxon>Lactobacillaceae</taxon>
        <taxon>Levilactobacillus</taxon>
    </lineage>
</organism>
<dbReference type="SUPFAM" id="SSF46785">
    <property type="entry name" value="Winged helix' DNA-binding domain"/>
    <property type="match status" value="1"/>
</dbReference>
<evidence type="ECO:0000259" key="1">
    <source>
        <dbReference type="Pfam" id="PF03551"/>
    </source>
</evidence>
<dbReference type="AlphaFoldDB" id="A0A0R1UPM3"/>
<evidence type="ECO:0000313" key="2">
    <source>
        <dbReference type="EMBL" id="KRL93546.1"/>
    </source>
</evidence>